<dbReference type="Gene3D" id="3.90.176.10">
    <property type="entry name" value="Toxin ADP-ribosyltransferase, Chain A, domain 1"/>
    <property type="match status" value="1"/>
</dbReference>
<dbReference type="EMBL" id="CAJOBA010009682">
    <property type="protein sequence ID" value="CAF3856969.1"/>
    <property type="molecule type" value="Genomic_DNA"/>
</dbReference>
<keyword evidence="6" id="KW-0521">NADP</keyword>
<evidence type="ECO:0000313" key="9">
    <source>
        <dbReference type="EMBL" id="CAF3856969.1"/>
    </source>
</evidence>
<dbReference type="Pfam" id="PF01129">
    <property type="entry name" value="ART"/>
    <property type="match status" value="1"/>
</dbReference>
<accession>A0A814Z0S7</accession>
<dbReference type="EMBL" id="CAJNOK010009664">
    <property type="protein sequence ID" value="CAF1095548.1"/>
    <property type="molecule type" value="Genomic_DNA"/>
</dbReference>
<comment type="catalytic activity">
    <reaction evidence="5 6">
        <text>L-arginyl-[protein] + NAD(+) = N(omega)-(ADP-D-ribosyl)-L-arginyl-[protein] + nicotinamide + H(+)</text>
        <dbReference type="Rhea" id="RHEA:19149"/>
        <dbReference type="Rhea" id="RHEA-COMP:10532"/>
        <dbReference type="Rhea" id="RHEA-COMP:15087"/>
        <dbReference type="ChEBI" id="CHEBI:15378"/>
        <dbReference type="ChEBI" id="CHEBI:17154"/>
        <dbReference type="ChEBI" id="CHEBI:29965"/>
        <dbReference type="ChEBI" id="CHEBI:57540"/>
        <dbReference type="ChEBI" id="CHEBI:142554"/>
        <dbReference type="EC" id="2.4.2.31"/>
    </reaction>
</comment>
<protein>
    <recommendedName>
        <fullName evidence="6">NAD(P)(+)--arginine ADP-ribosyltransferase</fullName>
        <ecNumber evidence="6">2.4.2.31</ecNumber>
    </recommendedName>
    <alternativeName>
        <fullName evidence="6">Mono(ADP-ribosyl)transferase</fullName>
    </alternativeName>
</protein>
<evidence type="ECO:0000256" key="4">
    <source>
        <dbReference type="ARBA" id="ARBA00022695"/>
    </source>
</evidence>
<keyword evidence="11" id="KW-1185">Reference proteome</keyword>
<dbReference type="GO" id="GO:0016779">
    <property type="term" value="F:nucleotidyltransferase activity"/>
    <property type="evidence" value="ECO:0007669"/>
    <property type="project" value="UniProtKB-KW"/>
</dbReference>
<dbReference type="OrthoDB" id="10060530at2759"/>
<dbReference type="EMBL" id="CAJNOQ010009912">
    <property type="protein sequence ID" value="CAF1237418.1"/>
    <property type="molecule type" value="Genomic_DNA"/>
</dbReference>
<evidence type="ECO:0000313" key="10">
    <source>
        <dbReference type="EMBL" id="CAF3999740.1"/>
    </source>
</evidence>
<dbReference type="GO" id="GO:0106274">
    <property type="term" value="F:NAD+-protein-arginine ADP-ribosyltransferase activity"/>
    <property type="evidence" value="ECO:0007669"/>
    <property type="project" value="UniProtKB-EC"/>
</dbReference>
<keyword evidence="6" id="KW-0520">NAD</keyword>
<keyword evidence="2 6" id="KW-0328">Glycosyltransferase</keyword>
<name>A0A814Z0S7_9BILA</name>
<keyword evidence="4" id="KW-0548">Nucleotidyltransferase</keyword>
<reference evidence="8" key="1">
    <citation type="submission" date="2021-02" db="EMBL/GenBank/DDBJ databases">
        <authorList>
            <person name="Nowell W R."/>
        </authorList>
    </citation>
    <scope>NUCLEOTIDE SEQUENCE</scope>
</reference>
<evidence type="ECO:0000256" key="2">
    <source>
        <dbReference type="ARBA" id="ARBA00022676"/>
    </source>
</evidence>
<dbReference type="InterPro" id="IPR000768">
    <property type="entry name" value="ART"/>
</dbReference>
<evidence type="ECO:0000313" key="8">
    <source>
        <dbReference type="EMBL" id="CAF1237418.1"/>
    </source>
</evidence>
<dbReference type="EMBL" id="CAJOBC010009917">
    <property type="protein sequence ID" value="CAF3999740.1"/>
    <property type="molecule type" value="Genomic_DNA"/>
</dbReference>
<dbReference type="EC" id="2.4.2.31" evidence="6"/>
<dbReference type="Proteomes" id="UP000663829">
    <property type="component" value="Unassembled WGS sequence"/>
</dbReference>
<dbReference type="AlphaFoldDB" id="A0A814Z0S7"/>
<comment type="similarity">
    <text evidence="1 6">Belongs to the Arg-specific ADP-ribosyltransferase family.</text>
</comment>
<evidence type="ECO:0000256" key="1">
    <source>
        <dbReference type="ARBA" id="ARBA00009558"/>
    </source>
</evidence>
<keyword evidence="3 6" id="KW-0808">Transferase</keyword>
<evidence type="ECO:0000313" key="7">
    <source>
        <dbReference type="EMBL" id="CAF1095548.1"/>
    </source>
</evidence>
<sequence length="315" mass="36334">MAHALNSTNSRYTDICDEPVEKLLTPISGHQYQPLVSLEEAVEPIDHLFNDLRDYVLVAKHNCRNPDEGLTQDESAARERPLRTSSGKMAFFSKVLHDEWLRIHLYTMQFDSGPSLYKILNETLRAENRDNLKDWFLFLKLFLSALEKLPSAAQSVYRGVKDVDLSDKYINGEKFVWWGVSSCTLNIEVLQSEQFLGKFGKRTLFSIDSKNSKSIITHSYYKKLEKEVILMPGTYLEVVGKIDANNGLHIIQLKEMEPPIKFVKPANKIQMGESTQLIQNMKLMEKNPVLGLYLDDFYFSPGYLMEAVIMEFYKR</sequence>
<evidence type="ECO:0000256" key="5">
    <source>
        <dbReference type="ARBA" id="ARBA00047597"/>
    </source>
</evidence>
<comment type="caution">
    <text evidence="8">The sequence shown here is derived from an EMBL/GenBank/DDBJ whole genome shotgun (WGS) entry which is preliminary data.</text>
</comment>
<evidence type="ECO:0000313" key="11">
    <source>
        <dbReference type="Proteomes" id="UP000663829"/>
    </source>
</evidence>
<evidence type="ECO:0000256" key="6">
    <source>
        <dbReference type="RuleBase" id="RU361228"/>
    </source>
</evidence>
<gene>
    <name evidence="8" type="ORF">GPM918_LOCUS25488</name>
    <name evidence="7" type="ORF">OVA965_LOCUS19032</name>
    <name evidence="10" type="ORF">SRO942_LOCUS25494</name>
    <name evidence="9" type="ORF">TMI583_LOCUS19045</name>
</gene>
<dbReference type="Proteomes" id="UP000677228">
    <property type="component" value="Unassembled WGS sequence"/>
</dbReference>
<organism evidence="8 11">
    <name type="scientific">Didymodactylos carnosus</name>
    <dbReference type="NCBI Taxonomy" id="1234261"/>
    <lineage>
        <taxon>Eukaryota</taxon>
        <taxon>Metazoa</taxon>
        <taxon>Spiralia</taxon>
        <taxon>Gnathifera</taxon>
        <taxon>Rotifera</taxon>
        <taxon>Eurotatoria</taxon>
        <taxon>Bdelloidea</taxon>
        <taxon>Philodinida</taxon>
        <taxon>Philodinidae</taxon>
        <taxon>Didymodactylos</taxon>
    </lineage>
</organism>
<dbReference type="SUPFAM" id="SSF56399">
    <property type="entry name" value="ADP-ribosylation"/>
    <property type="match status" value="1"/>
</dbReference>
<dbReference type="Proteomes" id="UP000682733">
    <property type="component" value="Unassembled WGS sequence"/>
</dbReference>
<proteinExistence type="inferred from homology"/>
<dbReference type="Proteomes" id="UP000681722">
    <property type="component" value="Unassembled WGS sequence"/>
</dbReference>
<evidence type="ECO:0000256" key="3">
    <source>
        <dbReference type="ARBA" id="ARBA00022679"/>
    </source>
</evidence>